<dbReference type="Pfam" id="PF14534">
    <property type="entry name" value="DUF4440"/>
    <property type="match status" value="1"/>
</dbReference>
<feature type="domain" description="DUF4440" evidence="1">
    <location>
        <begin position="9"/>
        <end position="123"/>
    </location>
</feature>
<evidence type="ECO:0000259" key="1">
    <source>
        <dbReference type="Pfam" id="PF14534"/>
    </source>
</evidence>
<reference evidence="2 3" key="1">
    <citation type="submission" date="2020-08" db="EMBL/GenBank/DDBJ databases">
        <title>Genomic Encyclopedia of Type Strains, Phase IV (KMG-IV): sequencing the most valuable type-strain genomes for metagenomic binning, comparative biology and taxonomic classification.</title>
        <authorList>
            <person name="Goeker M."/>
        </authorList>
    </citation>
    <scope>NUCLEOTIDE SEQUENCE [LARGE SCALE GENOMIC DNA]</scope>
    <source>
        <strain evidence="2 3">DSM 44197</strain>
    </source>
</reference>
<organism evidence="2 3">
    <name type="scientific">Actinomadura namibiensis</name>
    <dbReference type="NCBI Taxonomy" id="182080"/>
    <lineage>
        <taxon>Bacteria</taxon>
        <taxon>Bacillati</taxon>
        <taxon>Actinomycetota</taxon>
        <taxon>Actinomycetes</taxon>
        <taxon>Streptosporangiales</taxon>
        <taxon>Thermomonosporaceae</taxon>
        <taxon>Actinomadura</taxon>
    </lineage>
</organism>
<dbReference type="RefSeq" id="WP_182843392.1">
    <property type="nucleotide sequence ID" value="NZ_BAAALP010000016.1"/>
</dbReference>
<dbReference type="InterPro" id="IPR011944">
    <property type="entry name" value="Steroid_delta5-4_isomerase"/>
</dbReference>
<comment type="caution">
    <text evidence="2">The sequence shown here is derived from an EMBL/GenBank/DDBJ whole genome shotgun (WGS) entry which is preliminary data.</text>
</comment>
<dbReference type="NCBIfam" id="TIGR02246">
    <property type="entry name" value="SgcJ/EcaC family oxidoreductase"/>
    <property type="match status" value="1"/>
</dbReference>
<dbReference type="SUPFAM" id="SSF54427">
    <property type="entry name" value="NTF2-like"/>
    <property type="match status" value="1"/>
</dbReference>
<accession>A0A7W3LMS7</accession>
<protein>
    <submittedName>
        <fullName evidence="2">Uncharacterized protein (TIGR02246 family)</fullName>
    </submittedName>
</protein>
<sequence>MDQADERDIRDTVATYTDLWVRHRMDEWGALFTEDSDFITHRGLWWRSRRENVAGHEDVPASVVEQKKSYTQEVLSVQDVAPGVALVHTAWRWPDHRPPGAAPEDRRGIVTLVMVKRDGSWLIRAAHNTRENGLEETA</sequence>
<dbReference type="AlphaFoldDB" id="A0A7W3LMS7"/>
<dbReference type="Gene3D" id="3.10.450.50">
    <property type="match status" value="1"/>
</dbReference>
<keyword evidence="3" id="KW-1185">Reference proteome</keyword>
<dbReference type="InterPro" id="IPR027843">
    <property type="entry name" value="DUF4440"/>
</dbReference>
<dbReference type="Proteomes" id="UP000572680">
    <property type="component" value="Unassembled WGS sequence"/>
</dbReference>
<dbReference type="InterPro" id="IPR032710">
    <property type="entry name" value="NTF2-like_dom_sf"/>
</dbReference>
<name>A0A7W3LMS7_ACTNM</name>
<evidence type="ECO:0000313" key="2">
    <source>
        <dbReference type="EMBL" id="MBA8950994.1"/>
    </source>
</evidence>
<gene>
    <name evidence="2" type="ORF">HNR61_002625</name>
</gene>
<dbReference type="EMBL" id="JACJIA010000003">
    <property type="protein sequence ID" value="MBA8950994.1"/>
    <property type="molecule type" value="Genomic_DNA"/>
</dbReference>
<evidence type="ECO:0000313" key="3">
    <source>
        <dbReference type="Proteomes" id="UP000572680"/>
    </source>
</evidence>
<proteinExistence type="predicted"/>